<keyword evidence="3" id="KW-1185">Reference proteome</keyword>
<feature type="chain" id="PRO_5044748149" evidence="1">
    <location>
        <begin position="21"/>
        <end position="523"/>
    </location>
</feature>
<dbReference type="EMBL" id="JBJQND010000002">
    <property type="protein sequence ID" value="KAL3886196.1"/>
    <property type="molecule type" value="Genomic_DNA"/>
</dbReference>
<evidence type="ECO:0000256" key="1">
    <source>
        <dbReference type="SAM" id="SignalP"/>
    </source>
</evidence>
<dbReference type="SUPFAM" id="SSF50998">
    <property type="entry name" value="Quinoprotein alcohol dehydrogenase-like"/>
    <property type="match status" value="1"/>
</dbReference>
<organism evidence="2 3">
    <name type="scientific">Sinanodonta woodiana</name>
    <name type="common">Chinese pond mussel</name>
    <name type="synonym">Anodonta woodiana</name>
    <dbReference type="NCBI Taxonomy" id="1069815"/>
    <lineage>
        <taxon>Eukaryota</taxon>
        <taxon>Metazoa</taxon>
        <taxon>Spiralia</taxon>
        <taxon>Lophotrochozoa</taxon>
        <taxon>Mollusca</taxon>
        <taxon>Bivalvia</taxon>
        <taxon>Autobranchia</taxon>
        <taxon>Heteroconchia</taxon>
        <taxon>Palaeoheterodonta</taxon>
        <taxon>Unionida</taxon>
        <taxon>Unionoidea</taxon>
        <taxon>Unionidae</taxon>
        <taxon>Unioninae</taxon>
        <taxon>Sinanodonta</taxon>
    </lineage>
</organism>
<reference evidence="2 3" key="1">
    <citation type="submission" date="2024-11" db="EMBL/GenBank/DDBJ databases">
        <title>Chromosome-level genome assembly of the freshwater bivalve Anodonta woodiana.</title>
        <authorList>
            <person name="Chen X."/>
        </authorList>
    </citation>
    <scope>NUCLEOTIDE SEQUENCE [LARGE SCALE GENOMIC DNA]</scope>
    <source>
        <strain evidence="2">MN2024</strain>
        <tissue evidence="2">Gills</tissue>
    </source>
</reference>
<keyword evidence="1" id="KW-0732">Signal</keyword>
<dbReference type="InterPro" id="IPR011047">
    <property type="entry name" value="Quinoprotein_ADH-like_sf"/>
</dbReference>
<dbReference type="AlphaFoldDB" id="A0ABD3XKN5"/>
<accession>A0ABD3XKN5</accession>
<sequence>MTNFGHISLLIFTILPSSCGFYIDGCPLYGCRPSGTFAYQLNVPINATIAWVSNFFVGPLPKGQGCVGNLENLVCQSNGPGPLDVGYVAINADEGYELWRNGYLRFPTLPVMDSDGNVFGTDGDSLTLNDADGHLEPVINLKPTLRPVFNMETADDDFLLIVSEQGDITVWQTNGVPVTSTYLKGTEQGIQGTFIPIATPAVNGRQSVHPDTPGILEMRRLYAIDIYDRMVEQLVIAWYFNFERLNPKVVQTDEILKFSPNPKEKRHKSTVEDDAMVPNLLYDYETGTVFVTMPASTESASERNESQSINSFWAIKDTGDAANLVFLKFMSILSIAKYEANDDMSKKLDFDGLKRKSWNDTKPRVSKGYLWAAAPGGVIYGFNPANGEMVKAINITDALKVEAVTITSKLMVARRNDTSSDILIFGIGVSEATEAFREFVSVGFSNLSTMHFLVAYDTSTTMDKIIWKIPTPQNTEINGQIVGIPRSADKYRNSTNQGQNDQRDLLVAFTQMKGNFTTFFAVH</sequence>
<proteinExistence type="predicted"/>
<evidence type="ECO:0000313" key="3">
    <source>
        <dbReference type="Proteomes" id="UP001634394"/>
    </source>
</evidence>
<comment type="caution">
    <text evidence="2">The sequence shown here is derived from an EMBL/GenBank/DDBJ whole genome shotgun (WGS) entry which is preliminary data.</text>
</comment>
<protein>
    <submittedName>
        <fullName evidence="2">Uncharacterized protein</fullName>
    </submittedName>
</protein>
<dbReference type="Proteomes" id="UP001634394">
    <property type="component" value="Unassembled WGS sequence"/>
</dbReference>
<gene>
    <name evidence="2" type="ORF">ACJMK2_026205</name>
</gene>
<feature type="signal peptide" evidence="1">
    <location>
        <begin position="1"/>
        <end position="20"/>
    </location>
</feature>
<name>A0ABD3XKN5_SINWO</name>
<evidence type="ECO:0000313" key="2">
    <source>
        <dbReference type="EMBL" id="KAL3886196.1"/>
    </source>
</evidence>